<accession>A0A150U1P1</accession>
<reference evidence="6 7" key="1">
    <citation type="submission" date="2014-02" db="EMBL/GenBank/DDBJ databases">
        <title>The small core and large imbalanced accessory genome model reveals a collaborative survival strategy of Sorangium cellulosum strains in nature.</title>
        <authorList>
            <person name="Han K."/>
            <person name="Peng R."/>
            <person name="Blom J."/>
            <person name="Li Y.-Z."/>
        </authorList>
    </citation>
    <scope>NUCLEOTIDE SEQUENCE [LARGE SCALE GENOMIC DNA]</scope>
    <source>
        <strain evidence="6 7">So0007-03</strain>
    </source>
</reference>
<dbReference type="Gene3D" id="1.10.10.60">
    <property type="entry name" value="Homeodomain-like"/>
    <property type="match status" value="1"/>
</dbReference>
<dbReference type="SMART" id="SM00342">
    <property type="entry name" value="HTH_ARAC"/>
    <property type="match status" value="1"/>
</dbReference>
<feature type="region of interest" description="Disordered" evidence="4">
    <location>
        <begin position="287"/>
        <end position="310"/>
    </location>
</feature>
<dbReference type="SUPFAM" id="SSF51182">
    <property type="entry name" value="RmlC-like cupins"/>
    <property type="match status" value="1"/>
</dbReference>
<feature type="region of interest" description="Disordered" evidence="4">
    <location>
        <begin position="1"/>
        <end position="27"/>
    </location>
</feature>
<evidence type="ECO:0000256" key="4">
    <source>
        <dbReference type="SAM" id="MobiDB-lite"/>
    </source>
</evidence>
<dbReference type="InterPro" id="IPR003313">
    <property type="entry name" value="AraC-bd"/>
</dbReference>
<sequence length="310" mass="33415">MGLEGGPPRSLRLPATGQRSSPRGHAVQARVMTPTETAEHLARLGLDEVPARAFSYEDELPGAAYAWHTHARHQLLCPLAGTARLDVEDASFLLPPQRAALIPAGEPHATTRRDASIVSIYFEPAAFPSPLAAVRVFEVTALLREMVIYARRWPVARRPDDAAADTFFAAMADLIAPLLDRGATYRLPRGRTPPVQRAIACALGDVASADLARAAAFAGATERTLRRRFREETGVTWRAFVTRARVLRALDLLSGPSASVTQVAVDVGFQSLGAFAAAFRAVTGQTPSEFRRTAPPWPGGDGHSSWPEPT</sequence>
<dbReference type="InterPro" id="IPR020449">
    <property type="entry name" value="Tscrpt_reg_AraC-type_HTH"/>
</dbReference>
<keyword evidence="2" id="KW-0238">DNA-binding</keyword>
<dbReference type="PANTHER" id="PTHR11019:SF159">
    <property type="entry name" value="TRANSCRIPTIONAL REGULATOR-RELATED"/>
    <property type="match status" value="1"/>
</dbReference>
<dbReference type="PROSITE" id="PS00041">
    <property type="entry name" value="HTH_ARAC_FAMILY_1"/>
    <property type="match status" value="1"/>
</dbReference>
<dbReference type="PROSITE" id="PS01124">
    <property type="entry name" value="HTH_ARAC_FAMILY_2"/>
    <property type="match status" value="1"/>
</dbReference>
<comment type="caution">
    <text evidence="6">The sequence shown here is derived from an EMBL/GenBank/DDBJ whole genome shotgun (WGS) entry which is preliminary data.</text>
</comment>
<organism evidence="6 7">
    <name type="scientific">Sorangium cellulosum</name>
    <name type="common">Polyangium cellulosum</name>
    <dbReference type="NCBI Taxonomy" id="56"/>
    <lineage>
        <taxon>Bacteria</taxon>
        <taxon>Pseudomonadati</taxon>
        <taxon>Myxococcota</taxon>
        <taxon>Polyangia</taxon>
        <taxon>Polyangiales</taxon>
        <taxon>Polyangiaceae</taxon>
        <taxon>Sorangium</taxon>
    </lineage>
</organism>
<dbReference type="Gene3D" id="2.60.120.10">
    <property type="entry name" value="Jelly Rolls"/>
    <property type="match status" value="1"/>
</dbReference>
<evidence type="ECO:0000256" key="1">
    <source>
        <dbReference type="ARBA" id="ARBA00023015"/>
    </source>
</evidence>
<dbReference type="CDD" id="cd06124">
    <property type="entry name" value="cupin_NimR-like_N"/>
    <property type="match status" value="1"/>
</dbReference>
<evidence type="ECO:0000259" key="5">
    <source>
        <dbReference type="PROSITE" id="PS01124"/>
    </source>
</evidence>
<dbReference type="PANTHER" id="PTHR11019">
    <property type="entry name" value="HTH-TYPE TRANSCRIPTIONAL REGULATOR NIMR"/>
    <property type="match status" value="1"/>
</dbReference>
<evidence type="ECO:0000256" key="2">
    <source>
        <dbReference type="ARBA" id="ARBA00023125"/>
    </source>
</evidence>
<dbReference type="InterPro" id="IPR018060">
    <property type="entry name" value="HTH_AraC"/>
</dbReference>
<keyword evidence="3" id="KW-0804">Transcription</keyword>
<evidence type="ECO:0000256" key="3">
    <source>
        <dbReference type="ARBA" id="ARBA00023163"/>
    </source>
</evidence>
<evidence type="ECO:0000313" key="6">
    <source>
        <dbReference type="EMBL" id="KYG10786.1"/>
    </source>
</evidence>
<dbReference type="InterPro" id="IPR014710">
    <property type="entry name" value="RmlC-like_jellyroll"/>
</dbReference>
<gene>
    <name evidence="6" type="ORF">BE21_09895</name>
</gene>
<dbReference type="SUPFAM" id="SSF46689">
    <property type="entry name" value="Homeodomain-like"/>
    <property type="match status" value="1"/>
</dbReference>
<name>A0A150U1P1_SORCE</name>
<dbReference type="InterPro" id="IPR011051">
    <property type="entry name" value="RmlC_Cupin_sf"/>
</dbReference>
<dbReference type="Pfam" id="PF12833">
    <property type="entry name" value="HTH_18"/>
    <property type="match status" value="1"/>
</dbReference>
<protein>
    <submittedName>
        <fullName evidence="6">AraC family transcriptional regulator</fullName>
    </submittedName>
</protein>
<evidence type="ECO:0000313" key="7">
    <source>
        <dbReference type="Proteomes" id="UP000075502"/>
    </source>
</evidence>
<dbReference type="Pfam" id="PF02311">
    <property type="entry name" value="AraC_binding"/>
    <property type="match status" value="1"/>
</dbReference>
<dbReference type="GO" id="GO:0003700">
    <property type="term" value="F:DNA-binding transcription factor activity"/>
    <property type="evidence" value="ECO:0007669"/>
    <property type="project" value="InterPro"/>
</dbReference>
<dbReference type="AlphaFoldDB" id="A0A150U1P1"/>
<dbReference type="Proteomes" id="UP000075502">
    <property type="component" value="Unassembled WGS sequence"/>
</dbReference>
<feature type="domain" description="HTH araC/xylS-type" evidence="5">
    <location>
        <begin position="196"/>
        <end position="293"/>
    </location>
</feature>
<keyword evidence="1" id="KW-0805">Transcription regulation</keyword>
<dbReference type="InterPro" id="IPR018062">
    <property type="entry name" value="HTH_AraC-typ_CS"/>
</dbReference>
<proteinExistence type="predicted"/>
<dbReference type="PRINTS" id="PR00032">
    <property type="entry name" value="HTHARAC"/>
</dbReference>
<dbReference type="InterPro" id="IPR009057">
    <property type="entry name" value="Homeodomain-like_sf"/>
</dbReference>
<dbReference type="GO" id="GO:0043565">
    <property type="term" value="F:sequence-specific DNA binding"/>
    <property type="evidence" value="ECO:0007669"/>
    <property type="project" value="InterPro"/>
</dbReference>
<dbReference type="EMBL" id="JEME01000223">
    <property type="protein sequence ID" value="KYG10786.1"/>
    <property type="molecule type" value="Genomic_DNA"/>
</dbReference>